<dbReference type="Gene3D" id="1.20.920.20">
    <property type="match status" value="1"/>
</dbReference>
<keyword evidence="13" id="KW-0505">Motor protein</keyword>
<dbReference type="FunFam" id="1.20.920.20:FF:000001">
    <property type="entry name" value="dynein heavy chain 2, axonemal"/>
    <property type="match status" value="1"/>
</dbReference>
<feature type="coiled-coil region" evidence="16">
    <location>
        <begin position="1009"/>
        <end position="1036"/>
    </location>
</feature>
<evidence type="ECO:0000256" key="2">
    <source>
        <dbReference type="ARBA" id="ARBA00004430"/>
    </source>
</evidence>
<dbReference type="Gene3D" id="1.20.58.1120">
    <property type="match status" value="1"/>
</dbReference>
<evidence type="ECO:0000256" key="16">
    <source>
        <dbReference type="SAM" id="Coils"/>
    </source>
</evidence>
<comment type="similarity">
    <text evidence="3">Belongs to the dynein heavy chain family.</text>
</comment>
<dbReference type="Gene3D" id="3.10.490.20">
    <property type="match status" value="1"/>
</dbReference>
<dbReference type="Pfam" id="PF18199">
    <property type="entry name" value="Dynein_C"/>
    <property type="match status" value="1"/>
</dbReference>
<dbReference type="FunFam" id="3.40.50.300:FF:002141">
    <property type="entry name" value="Dynein heavy chain"/>
    <property type="match status" value="1"/>
</dbReference>
<evidence type="ECO:0000256" key="5">
    <source>
        <dbReference type="ARBA" id="ARBA00022701"/>
    </source>
</evidence>
<dbReference type="FunFam" id="1.10.8.710:FF:000001">
    <property type="entry name" value="Dynein axonemal heavy chain 2"/>
    <property type="match status" value="1"/>
</dbReference>
<dbReference type="InterPro" id="IPR026983">
    <property type="entry name" value="DHC"/>
</dbReference>
<evidence type="ECO:0000256" key="7">
    <source>
        <dbReference type="ARBA" id="ARBA00022741"/>
    </source>
</evidence>
<evidence type="ECO:0000313" key="28">
    <source>
        <dbReference type="EMBL" id="OMJ85003.1"/>
    </source>
</evidence>
<dbReference type="Gene3D" id="6.10.140.1060">
    <property type="match status" value="1"/>
</dbReference>
<dbReference type="GO" id="GO:0045505">
    <property type="term" value="F:dynein intermediate chain binding"/>
    <property type="evidence" value="ECO:0007669"/>
    <property type="project" value="InterPro"/>
</dbReference>
<dbReference type="InterPro" id="IPR041589">
    <property type="entry name" value="DNAH3_AAA_lid_1"/>
</dbReference>
<dbReference type="Pfam" id="PF17852">
    <property type="entry name" value="Dynein_AAA_lid"/>
    <property type="match status" value="1"/>
</dbReference>
<dbReference type="Pfam" id="PF12781">
    <property type="entry name" value="AAA_9"/>
    <property type="match status" value="1"/>
</dbReference>
<evidence type="ECO:0000256" key="4">
    <source>
        <dbReference type="ARBA" id="ARBA00022490"/>
    </source>
</evidence>
<dbReference type="InterPro" id="IPR043157">
    <property type="entry name" value="Dynein_AAA1S"/>
</dbReference>
<dbReference type="InterPro" id="IPR035699">
    <property type="entry name" value="AAA_6"/>
</dbReference>
<dbReference type="InterPro" id="IPR041658">
    <property type="entry name" value="AAA_lid_11"/>
</dbReference>
<dbReference type="GO" id="GO:0005874">
    <property type="term" value="C:microtubule"/>
    <property type="evidence" value="ECO:0007669"/>
    <property type="project" value="UniProtKB-KW"/>
</dbReference>
<evidence type="ECO:0000259" key="20">
    <source>
        <dbReference type="Pfam" id="PF12774"/>
    </source>
</evidence>
<dbReference type="InterPro" id="IPR004273">
    <property type="entry name" value="Dynein_heavy_D6_P-loop"/>
</dbReference>
<dbReference type="FunFam" id="3.40.50.300:FF:000049">
    <property type="entry name" value="Dynein, axonemal, heavy chain 5"/>
    <property type="match status" value="1"/>
</dbReference>
<evidence type="ECO:0000313" key="29">
    <source>
        <dbReference type="Proteomes" id="UP000187209"/>
    </source>
</evidence>
<keyword evidence="11 16" id="KW-0175">Coiled coil</keyword>
<proteinExistence type="inferred from homology"/>
<evidence type="ECO:0000259" key="25">
    <source>
        <dbReference type="Pfam" id="PF17857"/>
    </source>
</evidence>
<keyword evidence="5" id="KW-0493">Microtubule</keyword>
<feature type="domain" description="Dynein heavy chain AAA 5 extension" evidence="24">
    <location>
        <begin position="1892"/>
        <end position="2045"/>
    </location>
</feature>
<dbReference type="InterPro" id="IPR027417">
    <property type="entry name" value="P-loop_NTPase"/>
</dbReference>
<feature type="region of interest" description="Disordered" evidence="17">
    <location>
        <begin position="38"/>
        <end position="67"/>
    </location>
</feature>
<gene>
    <name evidence="28" type="ORF">SteCoe_13780</name>
</gene>
<dbReference type="InterPro" id="IPR013602">
    <property type="entry name" value="Dynein_heavy_linker"/>
</dbReference>
<reference evidence="28 29" key="1">
    <citation type="submission" date="2016-11" db="EMBL/GenBank/DDBJ databases">
        <title>The macronuclear genome of Stentor coeruleus: a giant cell with tiny introns.</title>
        <authorList>
            <person name="Slabodnick M."/>
            <person name="Ruby J.G."/>
            <person name="Reiff S.B."/>
            <person name="Swart E.C."/>
            <person name="Gosai S."/>
            <person name="Prabakaran S."/>
            <person name="Witkowska E."/>
            <person name="Larue G.E."/>
            <person name="Fisher S."/>
            <person name="Freeman R.M."/>
            <person name="Gunawardena J."/>
            <person name="Chu W."/>
            <person name="Stover N.A."/>
            <person name="Gregory B.D."/>
            <person name="Nowacki M."/>
            <person name="Derisi J."/>
            <person name="Roy S.W."/>
            <person name="Marshall W.F."/>
            <person name="Sood P."/>
        </authorList>
    </citation>
    <scope>NUCLEOTIDE SEQUENCE [LARGE SCALE GENOMIC DNA]</scope>
    <source>
        <strain evidence="28">WM001</strain>
    </source>
</reference>
<sequence length="4118" mass="476897">MKSLDGQHSKSTKALKRPIYGAKFKLNIPDFKALTNQEALTTGARKPGLSPDQHKDKPEEYKASQNQQELMSISSQRFLPLATGRPIKDLLPITNRDRNTVSSGNLTPLKLELQSLSSHSKTISILRETAQFQHPNLQSTRQIFKFDCWEEKKSPFQWLQFYREKPPPHGKSPIFEQGVYRWEDIELLGYENNKFKVRVVKTDAIKRVQRLAIRFNDEDESEFEARVSQARELQGYFESEMRFLDCIDDVSAEKVSELSRDIKYKIIHKAQATYKAGRDKDQTESIKVLMKVVEDEYVRSMKKWIILLRMRDPNNDGEFIAKRIVIRRPKYIAPYYGTLRIPMHPYIKNRKKVEEIHWYRMPEVVQVNKITAAKCYSFLEYRFLEIEFPHMPMELNALYNVEKNHFMAIRQQIAIHWREFLISETQDKMAEKYNFFAVDSEEYENSELHNVLRRIDLIVNTYVRAFSSKSISDWVGFISSFSQEFSKGRLFDQPLIILHLSMERLTKTTTKDEKAVEEGRIDFKPTINKAQNFILECIDWIIEGTNKISKLECELVPFMNIDKTPSFELLETNQKIVWARSEIGKYLEYYSREPLELLKNYKQFEWIGKLKIKEYMKGLYEEQPSISKLREEMLRFKNAKEDVLLMSNDIVNFKFFQVHCLKLKENITVKIEKGMKTLLDKIAKFCADEVQSIHTEYTFTCDRILNEPKNEDELFELKQFAKNIKVKGAELIKKEKDVLKHTAILDDYQFSLDKDVSVKLLECKIWPTELDRSLKEGLSRLSIDEDKFREKLEKEKDIWYRETVLLQQSFDLVQQFSDYNNYTSSFDDVKKLESNLKIAMNKMISFNNREVLFELMLSDKSDLQKMMDDFEPFNKLWTNVYEFKGTYQEIMNEKCIMKVIAGDLANNVDKWMRECYILHKKLTDKSPEAVNVINHLKDQLAEFQENIPLVKAIANEAWNEDHWKRLSLIAGVDPETLGTKNETLGTLIEKGMKEYIEQIEDISYKAQREFKLKKKLDEMKKEYEGLKLEILSHKDSYIIKTIEEIQAIIDEQIVSVQSMKTSPYAKPIEDICKLWEYRLVYTQDTLEQWIACQAVWMNLEPIFSSEDIQKRMPNEYRFFKQVDAFWKMTMDQTFKDPGIMDALSIDGSTLVQFKDANEKLDQIQKNMHQYLETKRTSFPRFFFLSDEDLLDILSQTKDPLRVQEHLNKCFEAIDKVIFTEKQEVTHMISPEKEKVELINLIDVNSENNKGNVEYWMLEIEKTMYKTMKDIIKRSSQEYATLNRVEWLPNWPAMAILCVNQIMWTYDAEAAIKTNTLLKFEEEMTKLINDVVAFVREKVNPLLRKTLSAVITLDVHARDIITDIKSKKISNISEFDWIAQLRYYSESNNKVSVKMVNSSIDYGFEYLGNTPRLVITPLTDRCYRTLIGAYNLYYGGAPEGPAGTGKTESTKDLAKAVAVKCVVFNCSDTLDYTAMAKFFKGLATSGSWCCFDEFNRIEPEVLSVVAMQVLQIQQAIKEHRRVFSFEGTLITLILSCAINITMNPGYAGRSELPDNLKALFRPCAMMVPDYAMISEISLYSYGFQEARGIAVKIVASLKLSSEQLSTKDHYDFGMRAVKAILTACGNLKQKHPDEKEYILALRALNDVNLAKFTSEDIPLFLGITSDLFPGIILPEIDYGELKTAIVKSAENSGLQPTAEFQNKCIQLYETILVRHGLMLVGQTFSGKTQVISTLQQALSSIKNNTEFTKTHRVTINPKSITLTQLYGRFIPESHQSTDGVVSLAFRVYTAEKNNERKWVVFDGPVDSKWIENMNTVLDDNKMLCMPSGEVIKLTDPMTMMFEVEDLKEASPATVSRCGMVYLEPHRLGWPCLLASYINTLPYAIKDLYGGFITEMVQWIAWPSLEFLRKRCKFPTNITEMEMVNMLLQTFDCFMSEFRVKQTEEVETPARTKTDTGLPKDFEESLQNWLLFSAIWGLGGGIDDISRQKFCEFLTSLREGGNVREKYHLLDIPKDWQNKKHDLKLTKDYYEYFYDKRKDIGTWAQWVNWNSTAYIPSKTSSFNEIIVPTKDTLRIYYFMELYVQNNKHILFSGPTGTGKTACVLDKLKLAFYNENWNYAFMTFSAQTSANKIQLIMEGFMEKRLRHVFAPKGNKKMIIFVDDLNMPMKEIYGAQPPIELLRQWMDHNGWYDLETKEFNFFRGIQFVSCMGPPGGGRNTITQRYLRHYQKIYIEAFGVESMTTIYSTIMDWFFSTQAEPFNKPIISMKSAIVAATIHVFQKSSTELLPTPAKMHYLYNLRDISKVFQGISRANSITIKESVHMIKLWVHECQRVFQDRLINLSDREYFDKLIEDAVKQFFNRDISEIITTKPLLFASFIEVQRNGKKLSDMYCEMDDLNLLQSKMRDILEYYNQISSSKMNLVLFVEAIEHVVKIVRILQQPLGNVLLLGVGGSGRRSMALLAACIAEYEIFEVEISKSFGMEDWRDRLKDLFYKSGLENKKTVFLFSDTQITNEGFLEDINNILNNGEVPNMFDEKEDHQRIVEALTDEANAERKGGSEEAIMGYFIEKVKARLHLILCLSPIGESFRKRLRMFPSLVNCTTIDWFMQWPDEALRSVATEYLRIDVDSTVREGLINICVSMQASVVKLTQKYKEELRRYYYITPTSYLQLISTFTLLLGTKRVEVRKSENRYRNGLEKLLSTAEKVSQMQKELEKLQPELLISQQQTKEMMKDLTIQHTQAQQVQSQCEIDEKTCKEERETASAIKKDCEEKLEEAMPAYNDALAALDKLDRSHIDEVKHMNAPPTGVRYTMEAVCRLMYIEPIMVPKKSGFGKEPDWWETAKKSLLSKPNLLKELKLYDKDNIDPNTIVSIEKIINSSDFHPEKIKKSSQAAFSLSMWVRAMYRYDKVMKEIKPKQAALIEAEGRLKLAEAQLAEKMENLRSIQAVVQKLEADYQVALEKEKKLQHEVDICVIKLDRAQQLINGLKDEKIRWAEEAEVLKEKYRNNIGDLILSSGIIAYLGVFTGVYRYGCIENWAQLIKANNIPSSHDYSLQKVLGDQIKIREWTLAHLPNDSFSIDNAIIMEYSSRWPLMIDPQIQANSWIRHYEGDRLSITRQSSDQLSNILINSINYGKSVLVENVTEEINPELEGILSSHKNFEGIVRIGDKSAEMSKDFRIFLTTKLSRPHYTPEVCVKVVLVNFMTTEEGLLDQMLAHTVSIEAPQTEASRQKCIVENAKCKKDLKSIEDNILNDVSTAEGDILENETLISNLHLSKKTTKEINEQLEKQETIQKSINETRKIYKSVAHRVAQLFFVVADMSMVEFMYQYSLEWYVRLYTLSIAEADKSSNPTDRTRNITNTFTNNLYQNVCRSLFEKDKLLFSFLMSLKLLGNTEDKEFPVQVRFLMTGGTTSNISKPNPSNGWLENKDWASILELSEFSCFHNFANEFALHIEEWKEVWESLEPEVVPWPGDWGLKLNLLQKAIILRVLRPDKAIQAIEKVIQKELGASFVSPPSFNLEQSFKDSSMKVPIVFILSPGVDPIIEIEKLAIKKSFKSRMTPLSLGDRQGPVADKAIKGALSEGGWVILQNCHLAGSWMPTLEKRIDEINPDTDQPDFRLWLTSMPSSAFPVSILQNSIKITNEPPKGLKKNMTRSYNSYDSAAFEDCKKLKEFKRLVYSLSFFHAVIQERRKFGALGWNIPYEFSMSDLSISFYQLRMFLNEYENIPWEALKYMAAEANYGGRVTDIWDRRLINTILADFYNKNALKDAHQINGCDVYKIPGEGNVSAYISYIEEMPHQDNIKVFGLNDNALITSAINETNALLSSCLSLLPRTSSSGDKTPEQIISHLSIEINKRMPNLFDIEIAGKKYPMQYEESMNTVLIQELIRYNRLLSVVKTSTFQLKDAIEGLITMSADLEQVFNALFDNRVPELWNKSAYPSLKPLAQWIDDFISRLQFMQNWLDNGPPDIFWISGFFFTQSFLTGILQNFARKNQIPIDTVCFDFEVVGDKNPPLTNGCYIRGLYLDGAKWDEIGNYLTEPLPKILYYLMPTLWLKPIKIAEKPNKHTYECPVYKTSKRQGVLSTTGHSTNFVLSILLNISPMHTESHWIKRGTALLTQLDY</sequence>
<dbReference type="Pfam" id="PF12775">
    <property type="entry name" value="AAA_7"/>
    <property type="match status" value="1"/>
</dbReference>
<keyword evidence="7" id="KW-0547">Nucleotide-binding</keyword>
<dbReference type="FunFam" id="1.10.8.720:FF:000001">
    <property type="entry name" value="dynein heavy chain 7, axonemal"/>
    <property type="match status" value="1"/>
</dbReference>
<feature type="domain" description="Dynein heavy chain AAA lid" evidence="26">
    <location>
        <begin position="3670"/>
        <end position="3808"/>
    </location>
</feature>
<keyword evidence="9" id="KW-0282">Flagellum</keyword>
<dbReference type="EMBL" id="MPUH01000251">
    <property type="protein sequence ID" value="OMJ85003.1"/>
    <property type="molecule type" value="Genomic_DNA"/>
</dbReference>
<dbReference type="GO" id="GO:0008569">
    <property type="term" value="F:minus-end-directed microtubule motor activity"/>
    <property type="evidence" value="ECO:0007669"/>
    <property type="project" value="InterPro"/>
</dbReference>
<dbReference type="FunFam" id="3.20.180.20:FF:000003">
    <property type="entry name" value="Dynein heavy chain 12, axonemal"/>
    <property type="match status" value="1"/>
</dbReference>
<evidence type="ECO:0000259" key="24">
    <source>
        <dbReference type="Pfam" id="PF17852"/>
    </source>
</evidence>
<keyword evidence="15" id="KW-0966">Cell projection</keyword>
<keyword evidence="6" id="KW-0677">Repeat</keyword>
<evidence type="ECO:0000256" key="17">
    <source>
        <dbReference type="SAM" id="MobiDB-lite"/>
    </source>
</evidence>
<evidence type="ECO:0000256" key="3">
    <source>
        <dbReference type="ARBA" id="ARBA00008887"/>
    </source>
</evidence>
<dbReference type="InterPro" id="IPR042228">
    <property type="entry name" value="Dynein_linker_3"/>
</dbReference>
<feature type="domain" description="Dynein heavy chain ATP-binding dynein motor region" evidence="23">
    <location>
        <begin position="3062"/>
        <end position="3279"/>
    </location>
</feature>
<dbReference type="InterPro" id="IPR041466">
    <property type="entry name" value="Dynein_AAA5_ext"/>
</dbReference>
<feature type="domain" description="Dynein heavy chain 3 AAA+ lid" evidence="25">
    <location>
        <begin position="2269"/>
        <end position="2361"/>
    </location>
</feature>
<dbReference type="PANTHER" id="PTHR45703:SF1">
    <property type="entry name" value="DYNEINS HEAVY CHAIN"/>
    <property type="match status" value="1"/>
</dbReference>
<accession>A0A1R2C7L5</accession>
<dbReference type="InterPro" id="IPR043160">
    <property type="entry name" value="Dynein_C_barrel"/>
</dbReference>
<dbReference type="FunFam" id="3.40.50.300:FF:000362">
    <property type="entry name" value="Dynein, axonemal, heavy chain 6"/>
    <property type="match status" value="1"/>
</dbReference>
<dbReference type="Proteomes" id="UP000187209">
    <property type="component" value="Unassembled WGS sequence"/>
</dbReference>
<keyword evidence="4" id="KW-0963">Cytoplasm</keyword>
<evidence type="ECO:0000256" key="10">
    <source>
        <dbReference type="ARBA" id="ARBA00023017"/>
    </source>
</evidence>
<evidence type="ECO:0000256" key="14">
    <source>
        <dbReference type="ARBA" id="ARBA00023212"/>
    </source>
</evidence>
<evidence type="ECO:0000256" key="12">
    <source>
        <dbReference type="ARBA" id="ARBA00023069"/>
    </source>
</evidence>
<evidence type="ECO:0000259" key="27">
    <source>
        <dbReference type="Pfam" id="PF18199"/>
    </source>
</evidence>
<name>A0A1R2C7L5_9CILI</name>
<dbReference type="Gene3D" id="1.20.140.100">
    <property type="entry name" value="Dynein heavy chain, N-terminal domain 2"/>
    <property type="match status" value="1"/>
</dbReference>
<keyword evidence="29" id="KW-1185">Reference proteome</keyword>
<protein>
    <submittedName>
        <fullName evidence="28">Uncharacterized protein</fullName>
    </submittedName>
</protein>
<dbReference type="Gene3D" id="1.20.920.30">
    <property type="match status" value="1"/>
</dbReference>
<dbReference type="Pfam" id="PF12774">
    <property type="entry name" value="AAA_6"/>
    <property type="match status" value="1"/>
</dbReference>
<dbReference type="Gene3D" id="1.10.8.710">
    <property type="match status" value="1"/>
</dbReference>
<dbReference type="Pfam" id="PF17857">
    <property type="entry name" value="AAA_lid_1"/>
    <property type="match status" value="1"/>
</dbReference>
<dbReference type="Gene3D" id="3.20.180.20">
    <property type="entry name" value="Dynein heavy chain, N-terminal domain 2"/>
    <property type="match status" value="1"/>
</dbReference>
<comment type="subcellular location">
    <subcellularLocation>
        <location evidence="1">Cell projection</location>
        <location evidence="1">Cilium</location>
        <location evidence="1">Flagellum</location>
    </subcellularLocation>
    <subcellularLocation>
        <location evidence="2">Cytoplasm</location>
        <location evidence="2">Cytoskeleton</location>
        <location evidence="2">Cilium axoneme</location>
    </subcellularLocation>
</comment>
<dbReference type="OrthoDB" id="5593012at2759"/>
<evidence type="ECO:0000259" key="23">
    <source>
        <dbReference type="Pfam" id="PF12781"/>
    </source>
</evidence>
<feature type="coiled-coil region" evidence="16">
    <location>
        <begin position="2918"/>
        <end position="3001"/>
    </location>
</feature>
<evidence type="ECO:0000256" key="1">
    <source>
        <dbReference type="ARBA" id="ARBA00004230"/>
    </source>
</evidence>
<organism evidence="28 29">
    <name type="scientific">Stentor coeruleus</name>
    <dbReference type="NCBI Taxonomy" id="5963"/>
    <lineage>
        <taxon>Eukaryota</taxon>
        <taxon>Sar</taxon>
        <taxon>Alveolata</taxon>
        <taxon>Ciliophora</taxon>
        <taxon>Postciliodesmatophora</taxon>
        <taxon>Heterotrichea</taxon>
        <taxon>Heterotrichida</taxon>
        <taxon>Stentoridae</taxon>
        <taxon>Stentor</taxon>
    </lineage>
</organism>
<dbReference type="FunFam" id="1.20.140.100:FF:000001">
    <property type="entry name" value="dynein heavy chain 17, axonemal"/>
    <property type="match status" value="1"/>
</dbReference>
<feature type="domain" description="Dynein heavy chain coiled coil stalk" evidence="21">
    <location>
        <begin position="2689"/>
        <end position="3033"/>
    </location>
</feature>
<dbReference type="GO" id="GO:0005930">
    <property type="term" value="C:axoneme"/>
    <property type="evidence" value="ECO:0007669"/>
    <property type="project" value="UniProtKB-SubCell"/>
</dbReference>
<evidence type="ECO:0000259" key="21">
    <source>
        <dbReference type="Pfam" id="PF12777"/>
    </source>
</evidence>
<evidence type="ECO:0000256" key="8">
    <source>
        <dbReference type="ARBA" id="ARBA00022840"/>
    </source>
</evidence>
<dbReference type="FunFam" id="1.20.58.1120:FF:000001">
    <property type="entry name" value="dynein heavy chain 2, axonemal"/>
    <property type="match status" value="1"/>
</dbReference>
<dbReference type="FunFam" id="3.40.50.300:FF:000063">
    <property type="entry name" value="dynein heavy chain 6, axonemal"/>
    <property type="match status" value="1"/>
</dbReference>
<dbReference type="Gene3D" id="1.10.8.1220">
    <property type="match status" value="1"/>
</dbReference>
<dbReference type="Pfam" id="PF12777">
    <property type="entry name" value="MT"/>
    <property type="match status" value="1"/>
</dbReference>
<dbReference type="GO" id="GO:0005524">
    <property type="term" value="F:ATP binding"/>
    <property type="evidence" value="ECO:0007669"/>
    <property type="project" value="UniProtKB-KW"/>
</dbReference>
<evidence type="ECO:0000256" key="6">
    <source>
        <dbReference type="ARBA" id="ARBA00022737"/>
    </source>
</evidence>
<keyword evidence="10" id="KW-0243">Dynein</keyword>
<dbReference type="Pfam" id="PF08393">
    <property type="entry name" value="DHC_N2"/>
    <property type="match status" value="1"/>
</dbReference>
<dbReference type="FunFam" id="1.10.8.1220:FF:000001">
    <property type="entry name" value="Dynein axonemal heavy chain 5"/>
    <property type="match status" value="1"/>
</dbReference>
<dbReference type="Gene3D" id="1.10.8.720">
    <property type="entry name" value="Region D6 of dynein motor"/>
    <property type="match status" value="1"/>
</dbReference>
<dbReference type="Gene3D" id="1.20.1270.280">
    <property type="match status" value="1"/>
</dbReference>
<evidence type="ECO:0000256" key="11">
    <source>
        <dbReference type="ARBA" id="ARBA00023054"/>
    </source>
</evidence>
<dbReference type="FunFam" id="1.20.1270.280:FF:000001">
    <property type="entry name" value="dynein heavy chain 7, axonemal"/>
    <property type="match status" value="1"/>
</dbReference>
<keyword evidence="8" id="KW-0067">ATP-binding</keyword>
<dbReference type="GO" id="GO:0030286">
    <property type="term" value="C:dynein complex"/>
    <property type="evidence" value="ECO:0007669"/>
    <property type="project" value="UniProtKB-KW"/>
</dbReference>
<dbReference type="FunFam" id="3.10.490.20:FF:000001">
    <property type="entry name" value="dynein heavy chain 7, axonemal"/>
    <property type="match status" value="1"/>
</dbReference>
<comment type="caution">
    <text evidence="28">The sequence shown here is derived from an EMBL/GenBank/DDBJ whole genome shotgun (WGS) entry which is preliminary data.</text>
</comment>
<evidence type="ECO:0000259" key="19">
    <source>
        <dbReference type="Pfam" id="PF08393"/>
    </source>
</evidence>
<evidence type="ECO:0000256" key="13">
    <source>
        <dbReference type="ARBA" id="ARBA00023175"/>
    </source>
</evidence>
<dbReference type="Pfam" id="PF12780">
    <property type="entry name" value="AAA_8"/>
    <property type="match status" value="1"/>
</dbReference>
<dbReference type="Gene3D" id="1.10.472.130">
    <property type="match status" value="1"/>
</dbReference>
<feature type="domain" description="Dynein heavy chain C-terminal" evidence="27">
    <location>
        <begin position="3815"/>
        <end position="4114"/>
    </location>
</feature>
<evidence type="ECO:0000256" key="15">
    <source>
        <dbReference type="ARBA" id="ARBA00023273"/>
    </source>
</evidence>
<feature type="domain" description="Dynein heavy chain region D6 P-loop" evidence="18">
    <location>
        <begin position="3525"/>
        <end position="3638"/>
    </location>
</feature>
<dbReference type="InterPro" id="IPR024317">
    <property type="entry name" value="Dynein_heavy_chain_D4_dom"/>
</dbReference>
<feature type="domain" description="Dynein heavy chain hydrolytic ATP-binding dynein motor region" evidence="20">
    <location>
        <begin position="1401"/>
        <end position="1727"/>
    </location>
</feature>
<dbReference type="Gene3D" id="3.40.50.300">
    <property type="entry name" value="P-loop containing nucleotide triphosphate hydrolases"/>
    <property type="match status" value="5"/>
</dbReference>
<dbReference type="InterPro" id="IPR041228">
    <property type="entry name" value="Dynein_C"/>
</dbReference>
<evidence type="ECO:0000259" key="22">
    <source>
        <dbReference type="Pfam" id="PF12780"/>
    </source>
</evidence>
<evidence type="ECO:0000256" key="9">
    <source>
        <dbReference type="ARBA" id="ARBA00022846"/>
    </source>
</evidence>
<dbReference type="Pfam" id="PF03028">
    <property type="entry name" value="Dynein_heavy"/>
    <property type="match status" value="1"/>
</dbReference>
<dbReference type="GO" id="GO:0051959">
    <property type="term" value="F:dynein light intermediate chain binding"/>
    <property type="evidence" value="ECO:0007669"/>
    <property type="project" value="InterPro"/>
</dbReference>
<dbReference type="InterPro" id="IPR035706">
    <property type="entry name" value="AAA_9"/>
</dbReference>
<evidence type="ECO:0000259" key="26">
    <source>
        <dbReference type="Pfam" id="PF18198"/>
    </source>
</evidence>
<dbReference type="GO" id="GO:0031514">
    <property type="term" value="C:motile cilium"/>
    <property type="evidence" value="ECO:0007669"/>
    <property type="project" value="UniProtKB-SubCell"/>
</dbReference>
<dbReference type="GO" id="GO:0007018">
    <property type="term" value="P:microtubule-based movement"/>
    <property type="evidence" value="ECO:0007669"/>
    <property type="project" value="InterPro"/>
</dbReference>
<dbReference type="InterPro" id="IPR042219">
    <property type="entry name" value="AAA_lid_11_sf"/>
</dbReference>
<feature type="domain" description="Dynein heavy chain AAA module D4" evidence="22">
    <location>
        <begin position="2417"/>
        <end position="2674"/>
    </location>
</feature>
<dbReference type="Gene3D" id="1.10.287.2620">
    <property type="match status" value="1"/>
</dbReference>
<feature type="compositionally biased region" description="Basic and acidic residues" evidence="17">
    <location>
        <begin position="52"/>
        <end position="62"/>
    </location>
</feature>
<evidence type="ECO:0000259" key="18">
    <source>
        <dbReference type="Pfam" id="PF03028"/>
    </source>
</evidence>
<dbReference type="InterPro" id="IPR042222">
    <property type="entry name" value="Dynein_2_N"/>
</dbReference>
<keyword evidence="14" id="KW-0206">Cytoskeleton</keyword>
<keyword evidence="12" id="KW-0969">Cilium</keyword>
<dbReference type="Pfam" id="PF18198">
    <property type="entry name" value="AAA_lid_11"/>
    <property type="match status" value="1"/>
</dbReference>
<dbReference type="SUPFAM" id="SSF52540">
    <property type="entry name" value="P-loop containing nucleoside triphosphate hydrolases"/>
    <property type="match status" value="4"/>
</dbReference>
<dbReference type="FunFam" id="1.20.920.30:FF:000005">
    <property type="entry name" value="Dynein, axonemal, heavy chain 2"/>
    <property type="match status" value="1"/>
</dbReference>
<dbReference type="InterPro" id="IPR024743">
    <property type="entry name" value="Dynein_HC_stalk"/>
</dbReference>
<dbReference type="PANTHER" id="PTHR45703">
    <property type="entry name" value="DYNEIN HEAVY CHAIN"/>
    <property type="match status" value="1"/>
</dbReference>
<feature type="domain" description="Dynein heavy chain linker" evidence="19">
    <location>
        <begin position="863"/>
        <end position="1273"/>
    </location>
</feature>